<keyword evidence="1" id="KW-0732">Signal</keyword>
<evidence type="ECO:0000256" key="1">
    <source>
        <dbReference type="SAM" id="SignalP"/>
    </source>
</evidence>
<protein>
    <submittedName>
        <fullName evidence="2">Uncharacterized protein</fullName>
    </submittedName>
</protein>
<dbReference type="Proteomes" id="UP001151760">
    <property type="component" value="Unassembled WGS sequence"/>
</dbReference>
<accession>A0ABQ5CLX1</accession>
<feature type="signal peptide" evidence="1">
    <location>
        <begin position="1"/>
        <end position="21"/>
    </location>
</feature>
<proteinExistence type="predicted"/>
<sequence length="178" mass="20067">MGCLIDRSASWILILVGLCLEIPNRWKRECGIRLILAPKSARAFFTARALRNGRFIWIYLKIERRFSSSSSFLCFFNLDGKGGLDVFEVGRGGDGKGGSHVLIPDLVVMARVGDSGVLRKEICLQALFKRPLSVGCIAFEMEETFMEGDGSSHISSWYWIYSSIRIHPSSSVREWKQN</sequence>
<reference evidence="2" key="1">
    <citation type="journal article" date="2022" name="Int. J. Mol. Sci.">
        <title>Draft Genome of Tanacetum Coccineum: Genomic Comparison of Closely Related Tanacetum-Family Plants.</title>
        <authorList>
            <person name="Yamashiro T."/>
            <person name="Shiraishi A."/>
            <person name="Nakayama K."/>
            <person name="Satake H."/>
        </authorList>
    </citation>
    <scope>NUCLEOTIDE SEQUENCE</scope>
</reference>
<dbReference type="EMBL" id="BQNB010014247">
    <property type="protein sequence ID" value="GJT25884.1"/>
    <property type="molecule type" value="Genomic_DNA"/>
</dbReference>
<name>A0ABQ5CLX1_9ASTR</name>
<keyword evidence="3" id="KW-1185">Reference proteome</keyword>
<reference evidence="2" key="2">
    <citation type="submission" date="2022-01" db="EMBL/GenBank/DDBJ databases">
        <authorList>
            <person name="Yamashiro T."/>
            <person name="Shiraishi A."/>
            <person name="Satake H."/>
            <person name="Nakayama K."/>
        </authorList>
    </citation>
    <scope>NUCLEOTIDE SEQUENCE</scope>
</reference>
<comment type="caution">
    <text evidence="2">The sequence shown here is derived from an EMBL/GenBank/DDBJ whole genome shotgun (WGS) entry which is preliminary data.</text>
</comment>
<organism evidence="2 3">
    <name type="scientific">Tanacetum coccineum</name>
    <dbReference type="NCBI Taxonomy" id="301880"/>
    <lineage>
        <taxon>Eukaryota</taxon>
        <taxon>Viridiplantae</taxon>
        <taxon>Streptophyta</taxon>
        <taxon>Embryophyta</taxon>
        <taxon>Tracheophyta</taxon>
        <taxon>Spermatophyta</taxon>
        <taxon>Magnoliopsida</taxon>
        <taxon>eudicotyledons</taxon>
        <taxon>Gunneridae</taxon>
        <taxon>Pentapetalae</taxon>
        <taxon>asterids</taxon>
        <taxon>campanulids</taxon>
        <taxon>Asterales</taxon>
        <taxon>Asteraceae</taxon>
        <taxon>Asteroideae</taxon>
        <taxon>Anthemideae</taxon>
        <taxon>Anthemidinae</taxon>
        <taxon>Tanacetum</taxon>
    </lineage>
</organism>
<evidence type="ECO:0000313" key="3">
    <source>
        <dbReference type="Proteomes" id="UP001151760"/>
    </source>
</evidence>
<evidence type="ECO:0000313" key="2">
    <source>
        <dbReference type="EMBL" id="GJT25884.1"/>
    </source>
</evidence>
<gene>
    <name evidence="2" type="ORF">Tco_0895821</name>
</gene>
<feature type="chain" id="PRO_5045160816" evidence="1">
    <location>
        <begin position="22"/>
        <end position="178"/>
    </location>
</feature>